<reference evidence="5" key="1">
    <citation type="submission" date="2025-08" db="UniProtKB">
        <authorList>
            <consortium name="RefSeq"/>
        </authorList>
    </citation>
    <scope>IDENTIFICATION</scope>
    <source>
        <tissue evidence="5">Testes</tissue>
    </source>
</reference>
<feature type="domain" description="IC97/Casc1 N-terminal" evidence="3">
    <location>
        <begin position="28"/>
        <end position="230"/>
    </location>
</feature>
<evidence type="ECO:0000313" key="5">
    <source>
        <dbReference type="RefSeq" id="XP_002738938.1"/>
    </source>
</evidence>
<dbReference type="Pfam" id="PF15927">
    <property type="entry name" value="Casc1_N"/>
    <property type="match status" value="1"/>
</dbReference>
<feature type="compositionally biased region" description="Basic residues" evidence="2">
    <location>
        <begin position="1"/>
        <end position="13"/>
    </location>
</feature>
<evidence type="ECO:0000259" key="3">
    <source>
        <dbReference type="Pfam" id="PF15927"/>
    </source>
</evidence>
<feature type="compositionally biased region" description="Acidic residues" evidence="2">
    <location>
        <begin position="363"/>
        <end position="379"/>
    </location>
</feature>
<sequence>MPPKAKSGKKGKLSKAEKEKQKKEEAERKAKEEEEARLKAEEEEKERQEREKQEREERDKIDAEEKKQHAAEVGQLNSILEGNLTALQNQHAERRAKAKWERYMLCDGSPDPTNPGEINTYMNLWREDDTKNTIDYVLKESKSTFRLIEELWYLLEDTPEEELSDKEISHYKDTIVELENLLSLKLDTATMELLKDASTEADPETSNLQIVKESDQIIMMLWGNLNKNPRFKTFEFEEQKFAFELPKQLATADIAIRIIHTKYDHLSHLCRTYFPKKKKKPLPKPPPSPEPEKEENPDEEKKEGDEEDGENEEDGIAGDEQKQDSEDAAGDEEKQGEKDEDGEKKDDEAKTGEDAKIEPEPVAPEEEEEEEEIEEDEDVVDMRQYQALGGVIHYDLLQLPPQPKTVKTWLMTQVVSNELKRIPYPGGDAKLGQTLSGTLTMGQTLDPKAVATAAAVAETLGAPPVGLSFTLPANVLFCEEPQMAYWSHEGKHWRLDGFADIKYDEDKRTLSFKTINFGPLVCIQDKHINMPFQSWELRPRKMNNALLTIIAAIVEIEIEIKDDLCCFRQPADAEVKTELEEYKEKWVTPRELIKMLRTAGVDLFPDNDSKKYVSISEKNEIAEMDAYQQMALTASHFAYSWSKWNAEAGDEKLVIQGCEMLEDEHVVEDEWSLIMMTAQRAMKLRMTEFDESFSEDFAEGTQFHADLYHMVCDLSTEQGIDRMKSSSYQFVDAVHQLLSATRVITYS</sequence>
<evidence type="ECO:0000313" key="4">
    <source>
        <dbReference type="Proteomes" id="UP000694865"/>
    </source>
</evidence>
<dbReference type="InterPro" id="IPR031826">
    <property type="entry name" value="IC97/Casc1_N"/>
</dbReference>
<organism evidence="4 5">
    <name type="scientific">Saccoglossus kowalevskii</name>
    <name type="common">Acorn worm</name>
    <dbReference type="NCBI Taxonomy" id="10224"/>
    <lineage>
        <taxon>Eukaryota</taxon>
        <taxon>Metazoa</taxon>
        <taxon>Hemichordata</taxon>
        <taxon>Enteropneusta</taxon>
        <taxon>Harrimaniidae</taxon>
        <taxon>Saccoglossus</taxon>
    </lineage>
</organism>
<dbReference type="PANTHER" id="PTHR20929">
    <property type="entry name" value="LUNG ADENOMA SUSCEPTIBILITY 1-RELATED"/>
    <property type="match status" value="1"/>
</dbReference>
<feature type="compositionally biased region" description="Basic and acidic residues" evidence="2">
    <location>
        <begin position="14"/>
        <end position="70"/>
    </location>
</feature>
<feature type="region of interest" description="Disordered" evidence="2">
    <location>
        <begin position="276"/>
        <end position="379"/>
    </location>
</feature>
<dbReference type="PRINTS" id="PR02043">
    <property type="entry name" value="CANCERSCCP1"/>
</dbReference>
<dbReference type="GeneID" id="100377243"/>
<comment type="similarity">
    <text evidence="1">Belongs to the DNAI7 family.</text>
</comment>
<dbReference type="RefSeq" id="XP_002738938.1">
    <property type="nucleotide sequence ID" value="XM_002738892.2"/>
</dbReference>
<gene>
    <name evidence="5" type="primary">LOC100377243</name>
</gene>
<feature type="compositionally biased region" description="Basic and acidic residues" evidence="2">
    <location>
        <begin position="319"/>
        <end position="359"/>
    </location>
</feature>
<accession>A0ABM0GWL3</accession>
<evidence type="ECO:0000256" key="1">
    <source>
        <dbReference type="ARBA" id="ARBA00024332"/>
    </source>
</evidence>
<feature type="region of interest" description="Disordered" evidence="2">
    <location>
        <begin position="1"/>
        <end position="74"/>
    </location>
</feature>
<protein>
    <submittedName>
        <fullName evidence="5">Axonemal 84 kDa protein-like isoform X1</fullName>
    </submittedName>
</protein>
<name>A0ABM0GWL3_SACKO</name>
<proteinExistence type="inferred from homology"/>
<feature type="compositionally biased region" description="Acidic residues" evidence="2">
    <location>
        <begin position="305"/>
        <end position="317"/>
    </location>
</feature>
<dbReference type="Proteomes" id="UP000694865">
    <property type="component" value="Unplaced"/>
</dbReference>
<dbReference type="InterPro" id="IPR023247">
    <property type="entry name" value="IC97/Dnai7-like"/>
</dbReference>
<keyword evidence="4" id="KW-1185">Reference proteome</keyword>
<dbReference type="PANTHER" id="PTHR20929:SF11">
    <property type="entry name" value="DYNEIN AXONEMAL INTERMEDIATE CHAIN 7"/>
    <property type="match status" value="1"/>
</dbReference>
<evidence type="ECO:0000256" key="2">
    <source>
        <dbReference type="SAM" id="MobiDB-lite"/>
    </source>
</evidence>